<evidence type="ECO:0000313" key="2">
    <source>
        <dbReference type="Proteomes" id="UP000242146"/>
    </source>
</evidence>
<comment type="caution">
    <text evidence="1">The sequence shown here is derived from an EMBL/GenBank/DDBJ whole genome shotgun (WGS) entry which is preliminary data.</text>
</comment>
<protein>
    <submittedName>
        <fullName evidence="1">Uncharacterized protein</fullName>
    </submittedName>
</protein>
<proteinExistence type="predicted"/>
<organism evidence="1 2">
    <name type="scientific">Hesseltinella vesiculosa</name>
    <dbReference type="NCBI Taxonomy" id="101127"/>
    <lineage>
        <taxon>Eukaryota</taxon>
        <taxon>Fungi</taxon>
        <taxon>Fungi incertae sedis</taxon>
        <taxon>Mucoromycota</taxon>
        <taxon>Mucoromycotina</taxon>
        <taxon>Mucoromycetes</taxon>
        <taxon>Mucorales</taxon>
        <taxon>Cunninghamellaceae</taxon>
        <taxon>Hesseltinella</taxon>
    </lineage>
</organism>
<dbReference type="EMBL" id="MCGT01000010">
    <property type="protein sequence ID" value="ORX56355.1"/>
    <property type="molecule type" value="Genomic_DNA"/>
</dbReference>
<dbReference type="Proteomes" id="UP000242146">
    <property type="component" value="Unassembled WGS sequence"/>
</dbReference>
<gene>
    <name evidence="1" type="ORF">DM01DRAFT_1382609</name>
</gene>
<dbReference type="OrthoDB" id="2283943at2759"/>
<dbReference type="AlphaFoldDB" id="A0A1X2GL91"/>
<accession>A0A1X2GL91</accession>
<name>A0A1X2GL91_9FUNG</name>
<sequence length="134" mass="14836">MLITILASSSMLSRPFFQPTTIWTLSAQDGHSHDNMSQDKVGSLLFRTIAAQVFKSGRLATLQREDVNEIKVLTKGTAVASILENVQGLFGDQLEISIIGNSALNSQLVDLANKITKKQEDEKKFKYIAGKFYD</sequence>
<evidence type="ECO:0000313" key="1">
    <source>
        <dbReference type="EMBL" id="ORX56355.1"/>
    </source>
</evidence>
<reference evidence="1 2" key="1">
    <citation type="submission" date="2016-07" db="EMBL/GenBank/DDBJ databases">
        <title>Pervasive Adenine N6-methylation of Active Genes in Fungi.</title>
        <authorList>
            <consortium name="DOE Joint Genome Institute"/>
            <person name="Mondo S.J."/>
            <person name="Dannebaum R.O."/>
            <person name="Kuo R.C."/>
            <person name="Labutti K."/>
            <person name="Haridas S."/>
            <person name="Kuo A."/>
            <person name="Salamov A."/>
            <person name="Ahrendt S.R."/>
            <person name="Lipzen A."/>
            <person name="Sullivan W."/>
            <person name="Andreopoulos W.B."/>
            <person name="Clum A."/>
            <person name="Lindquist E."/>
            <person name="Daum C."/>
            <person name="Ramamoorthy G.K."/>
            <person name="Gryganskyi A."/>
            <person name="Culley D."/>
            <person name="Magnuson J.K."/>
            <person name="James T.Y."/>
            <person name="O'Malley M.A."/>
            <person name="Stajich J.E."/>
            <person name="Spatafora J.W."/>
            <person name="Visel A."/>
            <person name="Grigoriev I.V."/>
        </authorList>
    </citation>
    <scope>NUCLEOTIDE SEQUENCE [LARGE SCALE GENOMIC DNA]</scope>
    <source>
        <strain evidence="1 2">NRRL 3301</strain>
    </source>
</reference>
<keyword evidence="2" id="KW-1185">Reference proteome</keyword>